<sequence length="67" mass="7065">MDAQLSGRPEWPCPTCAETRVFEQPPCADGHTDDGAECPEWLCTGCGAAFLLGGLETVVEAVARRAA</sequence>
<gene>
    <name evidence="1" type="ORF">ABQ292_17025</name>
</gene>
<evidence type="ECO:0000313" key="1">
    <source>
        <dbReference type="EMBL" id="MEX5720069.1"/>
    </source>
</evidence>
<dbReference type="Proteomes" id="UP001560045">
    <property type="component" value="Unassembled WGS sequence"/>
</dbReference>
<comment type="caution">
    <text evidence="1">The sequence shown here is derived from an EMBL/GenBank/DDBJ whole genome shotgun (WGS) entry which is preliminary data.</text>
</comment>
<reference evidence="1 2" key="1">
    <citation type="submission" date="2024-06" db="EMBL/GenBank/DDBJ databases">
        <title>Draft genome sequence of Geodermatophilus badlandi, a novel member of the Geodermatophilaceae isolated from badland sedimentary rocks in the Red desert, Wyoming, USA.</title>
        <authorList>
            <person name="Ben Tekaya S."/>
            <person name="Nouioui I."/>
            <person name="Flores G.M."/>
            <person name="Shaal M.N."/>
            <person name="Bredoire F."/>
            <person name="Basile F."/>
            <person name="Van Diepen L."/>
            <person name="Ward N.L."/>
        </authorList>
    </citation>
    <scope>NUCLEOTIDE SEQUENCE [LARGE SCALE GENOMIC DNA]</scope>
    <source>
        <strain evidence="1 2">WL48A</strain>
    </source>
</reference>
<proteinExistence type="predicted"/>
<dbReference type="EMBL" id="JBFNXQ010000058">
    <property type="protein sequence ID" value="MEX5720069.1"/>
    <property type="molecule type" value="Genomic_DNA"/>
</dbReference>
<dbReference type="RefSeq" id="WP_369208529.1">
    <property type="nucleotide sequence ID" value="NZ_JBFNXQ010000058.1"/>
</dbReference>
<keyword evidence="2" id="KW-1185">Reference proteome</keyword>
<name>A0ABV3XHL3_9ACTN</name>
<organism evidence="1 2">
    <name type="scientific">Geodermatophilus maliterrae</name>
    <dbReference type="NCBI Taxonomy" id="3162531"/>
    <lineage>
        <taxon>Bacteria</taxon>
        <taxon>Bacillati</taxon>
        <taxon>Actinomycetota</taxon>
        <taxon>Actinomycetes</taxon>
        <taxon>Geodermatophilales</taxon>
        <taxon>Geodermatophilaceae</taxon>
        <taxon>Geodermatophilus</taxon>
    </lineage>
</organism>
<accession>A0ABV3XHL3</accession>
<protein>
    <submittedName>
        <fullName evidence="1">Uncharacterized protein</fullName>
    </submittedName>
</protein>
<evidence type="ECO:0000313" key="2">
    <source>
        <dbReference type="Proteomes" id="UP001560045"/>
    </source>
</evidence>